<dbReference type="Proteomes" id="UP000183810">
    <property type="component" value="Chromosome"/>
</dbReference>
<gene>
    <name evidence="2" type="ORF">BOX37_07325</name>
</gene>
<protein>
    <submittedName>
        <fullName evidence="2">Uncharacterized protein</fullName>
    </submittedName>
</protein>
<organism evidence="2 3">
    <name type="scientific">Nocardia mangyaensis</name>
    <dbReference type="NCBI Taxonomy" id="2213200"/>
    <lineage>
        <taxon>Bacteria</taxon>
        <taxon>Bacillati</taxon>
        <taxon>Actinomycetota</taxon>
        <taxon>Actinomycetes</taxon>
        <taxon>Mycobacteriales</taxon>
        <taxon>Nocardiaceae</taxon>
        <taxon>Nocardia</taxon>
    </lineage>
</organism>
<name>A0A1J0VP46_9NOCA</name>
<evidence type="ECO:0000313" key="2">
    <source>
        <dbReference type="EMBL" id="APE33812.1"/>
    </source>
</evidence>
<proteinExistence type="predicted"/>
<keyword evidence="3" id="KW-1185">Reference proteome</keyword>
<sequence length="114" mass="11470">MGAGEYMEYQHFSLPGGQGREQPGCAHRAAAGATQGAEDTADDGGVEPAVTRGAAPDGGDQVGGCGVFEQGTARARGESLLDGGVVVEVVSTRTAAQVTLDGLVDHLRTQGGWS</sequence>
<reference evidence="2" key="1">
    <citation type="submission" date="2016-11" db="EMBL/GenBank/DDBJ databases">
        <authorList>
            <person name="Jaros S."/>
            <person name="Januszkiewicz K."/>
            <person name="Wedrychowicz H."/>
        </authorList>
    </citation>
    <scope>NUCLEOTIDE SEQUENCE [LARGE SCALE GENOMIC DNA]</scope>
    <source>
        <strain evidence="2">Y48</strain>
    </source>
</reference>
<feature type="region of interest" description="Disordered" evidence="1">
    <location>
        <begin position="13"/>
        <end position="64"/>
    </location>
</feature>
<dbReference type="KEGG" id="nsl:BOX37_07325"/>
<accession>A0A1J0VP46</accession>
<evidence type="ECO:0000313" key="3">
    <source>
        <dbReference type="Proteomes" id="UP000183810"/>
    </source>
</evidence>
<dbReference type="AlphaFoldDB" id="A0A1J0VP46"/>
<dbReference type="EMBL" id="CP018082">
    <property type="protein sequence ID" value="APE33812.1"/>
    <property type="molecule type" value="Genomic_DNA"/>
</dbReference>
<evidence type="ECO:0000256" key="1">
    <source>
        <dbReference type="SAM" id="MobiDB-lite"/>
    </source>
</evidence>
<feature type="compositionally biased region" description="Low complexity" evidence="1">
    <location>
        <begin position="29"/>
        <end position="38"/>
    </location>
</feature>